<evidence type="ECO:0000313" key="2">
    <source>
        <dbReference type="Proteomes" id="UP000248329"/>
    </source>
</evidence>
<gene>
    <name evidence="1" type="ORF">C4B59_00440</name>
</gene>
<name>A0AC61L717_9EURY</name>
<sequence>MNLLGTNAFLINMPVTVEVSDELLKAIPAIDEAAIPGLIELGAKQMRIEQALAIFKEGEISIWRASRIAGLPLREMITHASARGFKPLFDDDMIAEELE</sequence>
<reference evidence="1" key="1">
    <citation type="submission" date="2018-01" db="EMBL/GenBank/DDBJ databases">
        <authorList>
            <person name="Krukenberg V."/>
        </authorList>
    </citation>
    <scope>NUCLEOTIDE SEQUENCE</scope>
    <source>
        <strain evidence="1">E20ANME2</strain>
    </source>
</reference>
<accession>A0AC61L717</accession>
<dbReference type="Proteomes" id="UP000248329">
    <property type="component" value="Unassembled WGS sequence"/>
</dbReference>
<dbReference type="EMBL" id="PQXF01000001">
    <property type="protein sequence ID" value="PXF62117.1"/>
    <property type="molecule type" value="Genomic_DNA"/>
</dbReference>
<comment type="caution">
    <text evidence="1">The sequence shown here is derived from an EMBL/GenBank/DDBJ whole genome shotgun (WGS) entry which is preliminary data.</text>
</comment>
<protein>
    <submittedName>
        <fullName evidence="1">Uncharacterized protein</fullName>
    </submittedName>
</protein>
<proteinExistence type="predicted"/>
<organism evidence="1 2">
    <name type="scientific">Candidatus Methanogaster sp</name>
    <dbReference type="NCBI Taxonomy" id="3386292"/>
    <lineage>
        <taxon>Archaea</taxon>
        <taxon>Methanobacteriati</taxon>
        <taxon>Methanobacteriota</taxon>
        <taxon>Stenosarchaea group</taxon>
        <taxon>Methanomicrobia</taxon>
        <taxon>Methanosarcinales</taxon>
        <taxon>ANME-2 cluster</taxon>
        <taxon>Candidatus Methanogasteraceae</taxon>
        <taxon>Candidatus Methanogaster</taxon>
    </lineage>
</organism>
<evidence type="ECO:0000313" key="1">
    <source>
        <dbReference type="EMBL" id="PXF62117.1"/>
    </source>
</evidence>